<dbReference type="GO" id="GO:0004517">
    <property type="term" value="F:nitric-oxide synthase activity"/>
    <property type="evidence" value="ECO:0007669"/>
    <property type="project" value="UniProtKB-EC"/>
</dbReference>
<feature type="domain" description="FAD-binding FR-type" evidence="20">
    <location>
        <begin position="675"/>
        <end position="925"/>
    </location>
</feature>
<keyword evidence="8 17" id="KW-0288">FMN</keyword>
<dbReference type="FunFam" id="3.40.50.360:FF:000019">
    <property type="entry name" value="Nitric oxide synthase"/>
    <property type="match status" value="1"/>
</dbReference>
<gene>
    <name evidence="21" type="ORF">AAFF_G00213630</name>
</gene>
<evidence type="ECO:0000256" key="8">
    <source>
        <dbReference type="ARBA" id="ARBA00022643"/>
    </source>
</evidence>
<dbReference type="GO" id="GO:0050660">
    <property type="term" value="F:flavin adenine dinucleotide binding"/>
    <property type="evidence" value="ECO:0007669"/>
    <property type="project" value="InterPro"/>
</dbReference>
<dbReference type="InterPro" id="IPR044943">
    <property type="entry name" value="NOS_dom_1"/>
</dbReference>
<dbReference type="Pfam" id="PF02898">
    <property type="entry name" value="NO_synthase"/>
    <property type="match status" value="1"/>
</dbReference>
<keyword evidence="9 17" id="KW-0479">Metal-binding</keyword>
<dbReference type="InterPro" id="IPR001433">
    <property type="entry name" value="OxRdtase_FAD/NAD-bd"/>
</dbReference>
<dbReference type="SUPFAM" id="SSF63380">
    <property type="entry name" value="Riboflavin synthase domain-like"/>
    <property type="match status" value="1"/>
</dbReference>
<evidence type="ECO:0000256" key="2">
    <source>
        <dbReference type="ARBA" id="ARBA00001970"/>
    </source>
</evidence>
<feature type="binding site" description="axial binding residue" evidence="18">
    <location>
        <position position="149"/>
    </location>
    <ligand>
        <name>heme b</name>
        <dbReference type="ChEBI" id="CHEBI:60344"/>
    </ligand>
    <ligandPart>
        <name>Fe</name>
        <dbReference type="ChEBI" id="CHEBI:18248"/>
    </ligandPart>
</feature>
<dbReference type="GO" id="GO:0006809">
    <property type="term" value="P:nitric oxide biosynthetic process"/>
    <property type="evidence" value="ECO:0007669"/>
    <property type="project" value="InterPro"/>
</dbReference>
<evidence type="ECO:0000256" key="6">
    <source>
        <dbReference type="ARBA" id="ARBA00022617"/>
    </source>
</evidence>
<dbReference type="Gene3D" id="1.20.990.10">
    <property type="entry name" value="NADPH-cytochrome p450 Reductase, Chain A, domain 3"/>
    <property type="match status" value="1"/>
</dbReference>
<dbReference type="Gene3D" id="3.90.1230.10">
    <property type="entry name" value="Nitric Oxide Synthase, Chain A, domain 3"/>
    <property type="match status" value="1"/>
</dbReference>
<dbReference type="Gene3D" id="3.90.440.10">
    <property type="entry name" value="Nitric Oxide Synthase,Heme Domain,Chain A domain 2"/>
    <property type="match status" value="1"/>
</dbReference>
<dbReference type="GO" id="GO:0020037">
    <property type="term" value="F:heme binding"/>
    <property type="evidence" value="ECO:0007669"/>
    <property type="project" value="InterPro"/>
</dbReference>
<dbReference type="EC" id="1.14.13.39" evidence="17"/>
<dbReference type="GO" id="GO:0010181">
    <property type="term" value="F:FMN binding"/>
    <property type="evidence" value="ECO:0007669"/>
    <property type="project" value="InterPro"/>
</dbReference>
<evidence type="ECO:0000256" key="9">
    <source>
        <dbReference type="ARBA" id="ARBA00022723"/>
    </source>
</evidence>
<keyword evidence="7" id="KW-0285">Flavoprotein</keyword>
<accession>A0AAD7RGW7</accession>
<dbReference type="InterPro" id="IPR008254">
    <property type="entry name" value="Flavodoxin/NO_synth"/>
</dbReference>
<dbReference type="GO" id="GO:0046872">
    <property type="term" value="F:metal ion binding"/>
    <property type="evidence" value="ECO:0007669"/>
    <property type="project" value="UniProtKB-KW"/>
</dbReference>
<evidence type="ECO:0000256" key="18">
    <source>
        <dbReference type="PIRSR" id="PIRSR000333-1"/>
    </source>
</evidence>
<dbReference type="InterPro" id="IPR039261">
    <property type="entry name" value="FNR_nucleotide-bd"/>
</dbReference>
<evidence type="ECO:0000256" key="1">
    <source>
        <dbReference type="ARBA" id="ARBA00001950"/>
    </source>
</evidence>
<dbReference type="PROSITE" id="PS51384">
    <property type="entry name" value="FAD_FR"/>
    <property type="match status" value="1"/>
</dbReference>
<keyword evidence="11" id="KW-0862">Zinc</keyword>
<evidence type="ECO:0000256" key="15">
    <source>
        <dbReference type="ARBA" id="ARBA00023004"/>
    </source>
</evidence>
<comment type="caution">
    <text evidence="21">The sequence shown here is derived from an EMBL/GenBank/DDBJ whole genome shotgun (WGS) entry which is preliminary data.</text>
</comment>
<comment type="catalytic activity">
    <reaction evidence="16">
        <text>2 L-arginine + 3 NADPH + 4 O2 + H(+) = 2 L-citrulline + 2 nitric oxide + 3 NADP(+) + 4 H2O</text>
        <dbReference type="Rhea" id="RHEA:19897"/>
        <dbReference type="ChEBI" id="CHEBI:15377"/>
        <dbReference type="ChEBI" id="CHEBI:15378"/>
        <dbReference type="ChEBI" id="CHEBI:15379"/>
        <dbReference type="ChEBI" id="CHEBI:16480"/>
        <dbReference type="ChEBI" id="CHEBI:32682"/>
        <dbReference type="ChEBI" id="CHEBI:57743"/>
        <dbReference type="ChEBI" id="CHEBI:57783"/>
        <dbReference type="ChEBI" id="CHEBI:58349"/>
        <dbReference type="EC" id="1.14.13.39"/>
    </reaction>
    <physiologicalReaction direction="left-to-right" evidence="16">
        <dbReference type="Rhea" id="RHEA:19898"/>
    </physiologicalReaction>
</comment>
<dbReference type="InterPro" id="IPR023173">
    <property type="entry name" value="NADPH_Cyt_P450_Rdtase_alpha"/>
</dbReference>
<dbReference type="GO" id="GO:0005516">
    <property type="term" value="F:calmodulin binding"/>
    <property type="evidence" value="ECO:0007669"/>
    <property type="project" value="UniProtKB-KW"/>
</dbReference>
<dbReference type="PROSITE" id="PS60001">
    <property type="entry name" value="NOS"/>
    <property type="match status" value="1"/>
</dbReference>
<keyword evidence="10 17" id="KW-0274">FAD</keyword>
<dbReference type="PIRSF" id="PIRSF000333">
    <property type="entry name" value="NOS"/>
    <property type="match status" value="1"/>
</dbReference>
<comment type="function">
    <text evidence="17">Produces nitric oxide (NO) which is a messenger molecule with diverse functions.</text>
</comment>
<keyword evidence="22" id="KW-1185">Reference proteome</keyword>
<keyword evidence="12 17" id="KW-0521">NADP</keyword>
<dbReference type="PRINTS" id="PR00371">
    <property type="entry name" value="FPNCR"/>
</dbReference>
<evidence type="ECO:0000256" key="13">
    <source>
        <dbReference type="ARBA" id="ARBA00022860"/>
    </source>
</evidence>
<dbReference type="FunFam" id="1.20.990.10:FF:000002">
    <property type="entry name" value="Nitric oxide synthase"/>
    <property type="match status" value="1"/>
</dbReference>
<dbReference type="InterPro" id="IPR050607">
    <property type="entry name" value="NOS"/>
</dbReference>
<evidence type="ECO:0000256" key="4">
    <source>
        <dbReference type="ARBA" id="ARBA00006267"/>
    </source>
</evidence>
<dbReference type="InterPro" id="IPR004030">
    <property type="entry name" value="NOS_N"/>
</dbReference>
<evidence type="ECO:0000313" key="21">
    <source>
        <dbReference type="EMBL" id="KAJ8383900.1"/>
    </source>
</evidence>
<dbReference type="InterPro" id="IPR001709">
    <property type="entry name" value="Flavoprot_Pyr_Nucl_cyt_Rdtase"/>
</dbReference>
<dbReference type="CDD" id="cd00795">
    <property type="entry name" value="NOS_oxygenase_euk"/>
    <property type="match status" value="1"/>
</dbReference>
<reference evidence="21" key="1">
    <citation type="journal article" date="2023" name="Science">
        <title>Genome structures resolve the early diversification of teleost fishes.</title>
        <authorList>
            <person name="Parey E."/>
            <person name="Louis A."/>
            <person name="Montfort J."/>
            <person name="Bouchez O."/>
            <person name="Roques C."/>
            <person name="Iampietro C."/>
            <person name="Lluch J."/>
            <person name="Castinel A."/>
            <person name="Donnadieu C."/>
            <person name="Desvignes T."/>
            <person name="Floi Bucao C."/>
            <person name="Jouanno E."/>
            <person name="Wen M."/>
            <person name="Mejri S."/>
            <person name="Dirks R."/>
            <person name="Jansen H."/>
            <person name="Henkel C."/>
            <person name="Chen W.J."/>
            <person name="Zahm M."/>
            <person name="Cabau C."/>
            <person name="Klopp C."/>
            <person name="Thompson A.W."/>
            <person name="Robinson-Rechavi M."/>
            <person name="Braasch I."/>
            <person name="Lecointre G."/>
            <person name="Bobe J."/>
            <person name="Postlethwait J.H."/>
            <person name="Berthelot C."/>
            <person name="Roest Crollius H."/>
            <person name="Guiguen Y."/>
        </authorList>
    </citation>
    <scope>NUCLEOTIDE SEQUENCE</scope>
    <source>
        <strain evidence="21">NC1722</strain>
    </source>
</reference>
<dbReference type="InterPro" id="IPR017927">
    <property type="entry name" value="FAD-bd_FR_type"/>
</dbReference>
<sequence>MGVGQDMKTKNVCHTEAKKTSEHQRAPVGCPFSLRVRNYRDYTSLQDTLHHRAIKSQSCKPEACLGAIMTPESLVRGPRKTPIPEQDILVPAIDFINQFYKHFKIPQIKEHLSRVEAVALEIETTGTYQLTAEELAFGAKQAWRNAPRCIGRIQWSNLQMFDARQCTTVQDMFRFLCQHLEFATNGGNIRSTITIFPERREGRGDFRVWNSQLLSYAGYQMPDGNILGDPSKVEFTEMGWKPKFGLFDVLPLVLQADGGEPQLFEIPPELILEVPFTHPTYEWFQDLQLRWYALPAVANMLLEVGGLEFSACPFNGWYMGTEIGVRDLCDTQRYNILERVATRMGLQTQKLSSLWKDQALVAVNIAVMHSFQKHNVTITDHHSMAESFMRHMENEQRQRGGCPADWVWLVPPMSGSLTPVFHQEMVSYILSPFFYYQPDPWVTHVWPDGRRGLKRRGLSLRGLARAVLFSSSLMRRALARRVSCTVLYATETGKAHAFAKRLHSLLSHAFHSKVLCMEDYHPSDLEKESFLIVVTSTFGNGDCPRNGEHFKEYLFSLQHLGNKFRYCIFGLGSRTYPQFCAFAHAVDAKLAELGALRLSPVGEGDELNGQEEAFSAWAGVTFQDACQEFGIHSQVSAQLPGANHATDIWEPLRYRVRHQSGTMDRITALSAVFSKDVLPMRLKRRHNLHSPQSSSSTILVELEFEQGEGGEGNLQYHPGDHVGMFPENPAQLVTGILRHLTDAPPNNQSLQLESCPLTDPADGAKAWQTDRGIPACTLSQALTYFLDITTPPTQSLLRKLSQLAGHEGQQQHLLKLAKDSQEYSTWATFCRPSFLEVLEEFPSLQLPATFLLSQLPLLKPRLYSVSSSPDVHPREVHLTVAVLQYHTKDGQGPLHHGVCSSWLNTIREGDMTPCFLHSSSSFRLPSEPSRPIILVGTGSGIAPFRSFWQQRLHNMQKKGEAVTPMTLVFGCRSHRDQLYREETQEMRNLGAFKTVLVAQSCQNGQPKVYVQDILRQQLAEEVFRVLEQDRGYLYVCGSTRMVQDVSRAVQDILGQQLGLNPTQAGEYLAKLKSEKRFNEDIFGPIYVK</sequence>
<dbReference type="InterPro" id="IPR017938">
    <property type="entry name" value="Riboflavin_synthase-like_b-brl"/>
</dbReference>
<dbReference type="InterPro" id="IPR044940">
    <property type="entry name" value="NOS_dom_2"/>
</dbReference>
<dbReference type="Gene3D" id="3.40.50.360">
    <property type="match status" value="2"/>
</dbReference>
<evidence type="ECO:0000256" key="3">
    <source>
        <dbReference type="ARBA" id="ARBA00004514"/>
    </source>
</evidence>
<keyword evidence="15 17" id="KW-0408">Iron</keyword>
<dbReference type="SUPFAM" id="SSF56512">
    <property type="entry name" value="Nitric oxide (NO) synthase oxygenase domain"/>
    <property type="match status" value="1"/>
</dbReference>
<evidence type="ECO:0000256" key="14">
    <source>
        <dbReference type="ARBA" id="ARBA00023002"/>
    </source>
</evidence>
<dbReference type="InterPro" id="IPR001094">
    <property type="entry name" value="Flavdoxin-like"/>
</dbReference>
<evidence type="ECO:0000256" key="7">
    <source>
        <dbReference type="ARBA" id="ARBA00022630"/>
    </source>
</evidence>
<dbReference type="InterPro" id="IPR036119">
    <property type="entry name" value="NOS_N_sf"/>
</dbReference>
<keyword evidence="6 17" id="KW-0349">Heme</keyword>
<evidence type="ECO:0000259" key="19">
    <source>
        <dbReference type="PROSITE" id="PS50902"/>
    </source>
</evidence>
<evidence type="ECO:0000256" key="16">
    <source>
        <dbReference type="ARBA" id="ARBA00047419"/>
    </source>
</evidence>
<feature type="domain" description="Flavodoxin-like" evidence="19">
    <location>
        <begin position="484"/>
        <end position="622"/>
    </location>
</feature>
<evidence type="ECO:0000256" key="10">
    <source>
        <dbReference type="ARBA" id="ARBA00022827"/>
    </source>
</evidence>
<name>A0AAD7RGW7_9TELE</name>
<comment type="cofactor">
    <cofactor evidence="17">
        <name>FMN</name>
        <dbReference type="ChEBI" id="CHEBI:58210"/>
    </cofactor>
    <text evidence="17">Binds 1 FMN.</text>
</comment>
<dbReference type="InterPro" id="IPR029039">
    <property type="entry name" value="Flavoprotein-like_sf"/>
</dbReference>
<dbReference type="Gene3D" id="3.90.340.10">
    <property type="entry name" value="Nitric Oxide Synthase, Chain A, domain 1"/>
    <property type="match status" value="1"/>
</dbReference>
<dbReference type="SUPFAM" id="SSF52218">
    <property type="entry name" value="Flavoproteins"/>
    <property type="match status" value="1"/>
</dbReference>
<evidence type="ECO:0000313" key="22">
    <source>
        <dbReference type="Proteomes" id="UP001221898"/>
    </source>
</evidence>
<evidence type="ECO:0000259" key="20">
    <source>
        <dbReference type="PROSITE" id="PS51384"/>
    </source>
</evidence>
<organism evidence="21 22">
    <name type="scientific">Aldrovandia affinis</name>
    <dbReference type="NCBI Taxonomy" id="143900"/>
    <lineage>
        <taxon>Eukaryota</taxon>
        <taxon>Metazoa</taxon>
        <taxon>Chordata</taxon>
        <taxon>Craniata</taxon>
        <taxon>Vertebrata</taxon>
        <taxon>Euteleostomi</taxon>
        <taxon>Actinopterygii</taxon>
        <taxon>Neopterygii</taxon>
        <taxon>Teleostei</taxon>
        <taxon>Notacanthiformes</taxon>
        <taxon>Halosauridae</taxon>
        <taxon>Aldrovandia</taxon>
    </lineage>
</organism>
<dbReference type="PROSITE" id="PS50902">
    <property type="entry name" value="FLAVODOXIN_LIKE"/>
    <property type="match status" value="1"/>
</dbReference>
<dbReference type="Gene3D" id="3.40.50.80">
    <property type="entry name" value="Nucleotide-binding domain of ferredoxin-NADP reductase (FNR) module"/>
    <property type="match status" value="1"/>
</dbReference>
<comment type="cofactor">
    <cofactor evidence="17">
        <name>FAD</name>
        <dbReference type="ChEBI" id="CHEBI:57692"/>
    </cofactor>
    <text evidence="17">Binds 1 FAD.</text>
</comment>
<dbReference type="SUPFAM" id="SSF52343">
    <property type="entry name" value="Ferredoxin reductase-like, C-terminal NADP-linked domain"/>
    <property type="match status" value="1"/>
</dbReference>
<dbReference type="PANTHER" id="PTHR43410">
    <property type="entry name" value="NITRIC OXIDE SYNTHASE OXYGENASE"/>
    <property type="match status" value="1"/>
</dbReference>
<dbReference type="PRINTS" id="PR00369">
    <property type="entry name" value="FLAVODOXIN"/>
</dbReference>
<dbReference type="Pfam" id="PF00175">
    <property type="entry name" value="NAD_binding_1"/>
    <property type="match status" value="1"/>
</dbReference>
<evidence type="ECO:0000256" key="11">
    <source>
        <dbReference type="ARBA" id="ARBA00022833"/>
    </source>
</evidence>
<dbReference type="InterPro" id="IPR003097">
    <property type="entry name" value="CysJ-like_FAD-binding"/>
</dbReference>
<dbReference type="Pfam" id="PF00667">
    <property type="entry name" value="FAD_binding_1"/>
    <property type="match status" value="1"/>
</dbReference>
<dbReference type="GO" id="GO:0050661">
    <property type="term" value="F:NADP binding"/>
    <property type="evidence" value="ECO:0007669"/>
    <property type="project" value="InterPro"/>
</dbReference>
<evidence type="ECO:0000256" key="12">
    <source>
        <dbReference type="ARBA" id="ARBA00022857"/>
    </source>
</evidence>
<comment type="subcellular location">
    <subcellularLocation>
        <location evidence="3">Cytoplasm</location>
        <location evidence="3">Cytosol</location>
    </subcellularLocation>
</comment>
<keyword evidence="5" id="KW-0963">Cytoplasm</keyword>
<keyword evidence="14 17" id="KW-0560">Oxidoreductase</keyword>
<evidence type="ECO:0000256" key="5">
    <source>
        <dbReference type="ARBA" id="ARBA00022490"/>
    </source>
</evidence>
<dbReference type="GO" id="GO:0005829">
    <property type="term" value="C:cytosol"/>
    <property type="evidence" value="ECO:0007669"/>
    <property type="project" value="UniProtKB-SubCell"/>
</dbReference>
<comment type="similarity">
    <text evidence="4 17">Belongs to the NOS family.</text>
</comment>
<dbReference type="Pfam" id="PF00258">
    <property type="entry name" value="Flavodoxin_1"/>
    <property type="match status" value="1"/>
</dbReference>
<comment type="cofactor">
    <cofactor evidence="1">
        <name>(6R)-L-erythro-5,6,7,8-tetrahydrobiopterin</name>
        <dbReference type="ChEBI" id="CHEBI:59560"/>
    </cofactor>
</comment>
<protein>
    <recommendedName>
        <fullName evidence="17">Nitric oxide synthase</fullName>
        <ecNumber evidence="17">1.14.13.39</ecNumber>
    </recommendedName>
</protein>
<dbReference type="InterPro" id="IPR044944">
    <property type="entry name" value="NOS_dom_3"/>
</dbReference>
<dbReference type="InterPro" id="IPR012144">
    <property type="entry name" value="NOS_euk"/>
</dbReference>
<dbReference type="Gene3D" id="6.10.250.410">
    <property type="match status" value="1"/>
</dbReference>
<dbReference type="EMBL" id="JAINUG010000283">
    <property type="protein sequence ID" value="KAJ8383900.1"/>
    <property type="molecule type" value="Genomic_DNA"/>
</dbReference>
<keyword evidence="13 17" id="KW-0112">Calmodulin-binding</keyword>
<dbReference type="Gene3D" id="2.40.30.10">
    <property type="entry name" value="Translation factors"/>
    <property type="match status" value="1"/>
</dbReference>
<dbReference type="FunFam" id="3.40.50.80:FF:000003">
    <property type="entry name" value="Nitric oxide synthase"/>
    <property type="match status" value="1"/>
</dbReference>
<comment type="cofactor">
    <cofactor evidence="2 17">
        <name>heme b</name>
        <dbReference type="ChEBI" id="CHEBI:60344"/>
    </cofactor>
</comment>
<evidence type="ECO:0000256" key="17">
    <source>
        <dbReference type="PIRNR" id="PIRNR000333"/>
    </source>
</evidence>
<proteinExistence type="inferred from homology"/>
<dbReference type="Proteomes" id="UP001221898">
    <property type="component" value="Unassembled WGS sequence"/>
</dbReference>
<dbReference type="AlphaFoldDB" id="A0AAD7RGW7"/>
<dbReference type="PANTHER" id="PTHR43410:SF4">
    <property type="entry name" value="NITRIC OXIDE SYNTHASE"/>
    <property type="match status" value="1"/>
</dbReference>